<accession>A0ABV4XNB6</accession>
<dbReference type="InterPro" id="IPR038564">
    <property type="entry name" value="Maf1_sf"/>
</dbReference>
<reference evidence="1 2" key="1">
    <citation type="submission" date="2024-09" db="EMBL/GenBank/DDBJ databases">
        <title>Floridaenema gen nov. (Aerosakkonemataceae, Aerosakkonematales ord. nov., Cyanobacteria) from benthic tropical and subtropical fresh waters, with the description of four new species.</title>
        <authorList>
            <person name="Moretto J.A."/>
            <person name="Berthold D.E."/>
            <person name="Lefler F.W."/>
            <person name="Huang I.-S."/>
            <person name="Laughinghouse H. IV."/>
        </authorList>
    </citation>
    <scope>NUCLEOTIDE SEQUENCE [LARGE SCALE GENOMIC DNA]</scope>
    <source>
        <strain evidence="1 2">BLCC-F50</strain>
    </source>
</reference>
<sequence>MSYCLNGCNYVIWFNAKGIELEDNDLDSQTLDNLAIRENFQEVTPNSELQSLMQLAYPGTKPHLATICECHHGPTLLTTRVNTFIARINPSDGFKNVDRHKKQSLTVGFWRNVSACIDYENSRVFQYNPAFGVDDELWDFIIWGFTFLIVNREQRRCLLIHGAASD</sequence>
<dbReference type="EMBL" id="JBHFNR010000056">
    <property type="protein sequence ID" value="MFB2892932.1"/>
    <property type="molecule type" value="Genomic_DNA"/>
</dbReference>
<keyword evidence="2" id="KW-1185">Reference proteome</keyword>
<dbReference type="Gene3D" id="3.40.1000.50">
    <property type="entry name" value="Repressor of RNA polymerase III transcription Maf1"/>
    <property type="match status" value="1"/>
</dbReference>
<name>A0ABV4XNB6_9CYAN</name>
<dbReference type="Proteomes" id="UP001576784">
    <property type="component" value="Unassembled WGS sequence"/>
</dbReference>
<gene>
    <name evidence="1" type="ORF">ACE1CI_08305</name>
</gene>
<evidence type="ECO:0000313" key="2">
    <source>
        <dbReference type="Proteomes" id="UP001576784"/>
    </source>
</evidence>
<proteinExistence type="predicted"/>
<comment type="caution">
    <text evidence="1">The sequence shown here is derived from an EMBL/GenBank/DDBJ whole genome shotgun (WGS) entry which is preliminary data.</text>
</comment>
<evidence type="ECO:0000313" key="1">
    <source>
        <dbReference type="EMBL" id="MFB2892932.1"/>
    </source>
</evidence>
<organism evidence="1 2">
    <name type="scientific">Floridaenema flaviceps BLCC-F50</name>
    <dbReference type="NCBI Taxonomy" id="3153642"/>
    <lineage>
        <taxon>Bacteria</taxon>
        <taxon>Bacillati</taxon>
        <taxon>Cyanobacteriota</taxon>
        <taxon>Cyanophyceae</taxon>
        <taxon>Oscillatoriophycideae</taxon>
        <taxon>Aerosakkonematales</taxon>
        <taxon>Aerosakkonemataceae</taxon>
        <taxon>Floridanema</taxon>
        <taxon>Floridanema flaviceps</taxon>
    </lineage>
</organism>
<protein>
    <submittedName>
        <fullName evidence="1">Uncharacterized protein</fullName>
    </submittedName>
</protein>